<protein>
    <submittedName>
        <fullName evidence="2">Uncharacterized protein</fullName>
    </submittedName>
</protein>
<dbReference type="EMBL" id="JAUIRO010000009">
    <property type="protein sequence ID" value="KAK0702058.1"/>
    <property type="molecule type" value="Genomic_DNA"/>
</dbReference>
<gene>
    <name evidence="2" type="ORF">B0T26DRAFT_735685</name>
</gene>
<dbReference type="GeneID" id="85326529"/>
<dbReference type="Proteomes" id="UP001172101">
    <property type="component" value="Unassembled WGS sequence"/>
</dbReference>
<comment type="caution">
    <text evidence="2">The sequence shown here is derived from an EMBL/GenBank/DDBJ whole genome shotgun (WGS) entry which is preliminary data.</text>
</comment>
<feature type="region of interest" description="Disordered" evidence="1">
    <location>
        <begin position="38"/>
        <end position="67"/>
    </location>
</feature>
<accession>A0AA39ZR61</accession>
<evidence type="ECO:0000313" key="3">
    <source>
        <dbReference type="Proteomes" id="UP001172101"/>
    </source>
</evidence>
<evidence type="ECO:0000313" key="2">
    <source>
        <dbReference type="EMBL" id="KAK0702058.1"/>
    </source>
</evidence>
<dbReference type="AlphaFoldDB" id="A0AA39ZR61"/>
<dbReference type="RefSeq" id="XP_060289722.1">
    <property type="nucleotide sequence ID" value="XM_060443259.1"/>
</dbReference>
<sequence>MLIVTIPTQLHEQLHLGLYNLGRDNIVRMGRGDSWSTIGSTTYRARGHRNGDEGEGDSTGGPEPQREHLGAWPTLVIEAGHSQSLEALRGGMKWWFGVSDHQVKIVLLTKFDTQQMAAVIEKWVEIQAPARQGATTTRAAAQLRPDCDQIITITQNPGTNRDNPTSYTVTRGALRLEFDLLFLQQPQPGSAEGDVIIDIPDLQRWAARLWRLVP</sequence>
<name>A0AA39ZR61_9PEZI</name>
<evidence type="ECO:0000256" key="1">
    <source>
        <dbReference type="SAM" id="MobiDB-lite"/>
    </source>
</evidence>
<organism evidence="2 3">
    <name type="scientific">Lasiosphaeria miniovina</name>
    <dbReference type="NCBI Taxonomy" id="1954250"/>
    <lineage>
        <taxon>Eukaryota</taxon>
        <taxon>Fungi</taxon>
        <taxon>Dikarya</taxon>
        <taxon>Ascomycota</taxon>
        <taxon>Pezizomycotina</taxon>
        <taxon>Sordariomycetes</taxon>
        <taxon>Sordariomycetidae</taxon>
        <taxon>Sordariales</taxon>
        <taxon>Lasiosphaeriaceae</taxon>
        <taxon>Lasiosphaeria</taxon>
    </lineage>
</organism>
<proteinExistence type="predicted"/>
<keyword evidence="3" id="KW-1185">Reference proteome</keyword>
<reference evidence="2" key="1">
    <citation type="submission" date="2023-06" db="EMBL/GenBank/DDBJ databases">
        <title>Genome-scale phylogeny and comparative genomics of the fungal order Sordariales.</title>
        <authorList>
            <consortium name="Lawrence Berkeley National Laboratory"/>
            <person name="Hensen N."/>
            <person name="Bonometti L."/>
            <person name="Westerberg I."/>
            <person name="Brannstrom I.O."/>
            <person name="Guillou S."/>
            <person name="Cros-Aarteil S."/>
            <person name="Calhoun S."/>
            <person name="Haridas S."/>
            <person name="Kuo A."/>
            <person name="Mondo S."/>
            <person name="Pangilinan J."/>
            <person name="Riley R."/>
            <person name="LaButti K."/>
            <person name="Andreopoulos B."/>
            <person name="Lipzen A."/>
            <person name="Chen C."/>
            <person name="Yanf M."/>
            <person name="Daum C."/>
            <person name="Ng V."/>
            <person name="Clum A."/>
            <person name="Steindorff A."/>
            <person name="Ohm R."/>
            <person name="Martin F."/>
            <person name="Silar P."/>
            <person name="Natvig D."/>
            <person name="Lalanne C."/>
            <person name="Gautier V."/>
            <person name="Ament-velasquez S.L."/>
            <person name="Kruys A."/>
            <person name="Hutchinson M.I."/>
            <person name="Powell A.J."/>
            <person name="Barry K."/>
            <person name="Miller A.N."/>
            <person name="Grigoriev I.V."/>
            <person name="Debuchy R."/>
            <person name="Gladieux P."/>
            <person name="Thoren M.H."/>
            <person name="Johannesson H."/>
        </authorList>
    </citation>
    <scope>NUCLEOTIDE SEQUENCE</scope>
    <source>
        <strain evidence="2">SMH2392-1A</strain>
    </source>
</reference>